<comment type="caution">
    <text evidence="2">The sequence shown here is derived from an EMBL/GenBank/DDBJ whole genome shotgun (WGS) entry which is preliminary data.</text>
</comment>
<dbReference type="Proteomes" id="UP000035481">
    <property type="component" value="Unassembled WGS sequence"/>
</dbReference>
<dbReference type="EMBL" id="JPLA01000022">
    <property type="protein sequence ID" value="KLD64091.1"/>
    <property type="molecule type" value="Genomic_DNA"/>
</dbReference>
<accession>A0A0G9H3K7</accession>
<evidence type="ECO:0000313" key="3">
    <source>
        <dbReference type="Proteomes" id="UP000035481"/>
    </source>
</evidence>
<dbReference type="PATRIC" id="fig|1440762.4.peg.1176"/>
<feature type="region of interest" description="Disordered" evidence="1">
    <location>
        <begin position="66"/>
        <end position="85"/>
    </location>
</feature>
<sequence length="114" mass="12554">MLGGSGLEQVMQQQIADELGYSMEQPRGVARPAAYTAKLIERALGGEFNPDGALIFAAERRRSIAMEEQRRSDAERRRRAEEERIAKLNDPAAQARMDAAVALAAKTLGIRREG</sequence>
<gene>
    <name evidence="2" type="ORF">Y882_08385</name>
</gene>
<evidence type="ECO:0000313" key="2">
    <source>
        <dbReference type="EMBL" id="KLD64091.1"/>
    </source>
</evidence>
<organism evidence="2 3">
    <name type="scientific">Dyella japonica DSM 16301</name>
    <dbReference type="NCBI Taxonomy" id="1440762"/>
    <lineage>
        <taxon>Bacteria</taxon>
        <taxon>Pseudomonadati</taxon>
        <taxon>Pseudomonadota</taxon>
        <taxon>Gammaproteobacteria</taxon>
        <taxon>Lysobacterales</taxon>
        <taxon>Rhodanobacteraceae</taxon>
        <taxon>Dyella</taxon>
    </lineage>
</organism>
<proteinExistence type="predicted"/>
<protein>
    <submittedName>
        <fullName evidence="2">Uncharacterized protein</fullName>
    </submittedName>
</protein>
<evidence type="ECO:0000256" key="1">
    <source>
        <dbReference type="SAM" id="MobiDB-lite"/>
    </source>
</evidence>
<name>A0A0G9H3K7_9GAMM</name>
<reference evidence="2 3" key="1">
    <citation type="journal article" date="2015" name="Antonie Van Leeuwenhoek">
        <title>A phylogenomic and molecular marker based taxonomic framework for the order Xanthomonadales: proposal to transfer the families Algiphilaceae and Solimonadaceae to the order Nevskiales ord. nov. and to create a new family within the order Xanthomonadales, the family Rhodanobacteraceae fam. nov., containing the genus Rhodanobacter and its closest relatives.</title>
        <authorList>
            <person name="Naushad S."/>
            <person name="Adeolu M."/>
            <person name="Wong S."/>
            <person name="Sohail M."/>
            <person name="Schellhorn H.E."/>
            <person name="Gupta R.S."/>
        </authorList>
    </citation>
    <scope>NUCLEOTIDE SEQUENCE [LARGE SCALE GENOMIC DNA]</scope>
    <source>
        <strain evidence="2 3">DSM 16301</strain>
    </source>
</reference>
<dbReference type="AlphaFoldDB" id="A0A0G9H3K7"/>